<sequence>MQMQATVADVAAEAWEAGQRNLKEPTFAEDPMLAELDRRFTHSTLAHWLVANIDHPGHPVEPTFIPDLLTYSRDLVLRGVDTDEVDAWRASQNVTWNWWLRACFDTTDNLEDLRELVAISASSLMAYFDDSRAAVSAHVSEVRSELARGPLIQRLAMVQLLLQGAPIARSRAEAQLGYALTGHHLAAIVWVDAEDQVDGLELAAEHLMRLCGAERRLTLVTSLTALWVWLPVTGVPSEADLAAIVADIPGVRIALGRCGTDVNGFRRSHLDAAAAQNLLSRLGSHRRTVRFEDVQLISLLSSDVPEVKLFITDILGDLATADRMLRHTVRVFIAEQFSISRAAEKLFAHRNTIDRRLVRVDELLPRPLAQNPSAVDTALALVELQEDD</sequence>
<dbReference type="Proteomes" id="UP000662986">
    <property type="component" value="Chromosome"/>
</dbReference>
<evidence type="ECO:0000313" key="4">
    <source>
        <dbReference type="EMBL" id="QSE95533.1"/>
    </source>
</evidence>
<keyword evidence="5" id="KW-1185">Reference proteome</keyword>
<dbReference type="PANTHER" id="PTHR33744">
    <property type="entry name" value="CARBOHYDRATE DIACID REGULATOR"/>
    <property type="match status" value="1"/>
</dbReference>
<dbReference type="Gene3D" id="1.10.10.2840">
    <property type="entry name" value="PucR C-terminal helix-turn-helix domain"/>
    <property type="match status" value="1"/>
</dbReference>
<dbReference type="PANTHER" id="PTHR33744:SF1">
    <property type="entry name" value="DNA-BINDING TRANSCRIPTIONAL ACTIVATOR ADER"/>
    <property type="match status" value="1"/>
</dbReference>
<dbReference type="Pfam" id="PF13556">
    <property type="entry name" value="HTH_30"/>
    <property type="match status" value="1"/>
</dbReference>
<dbReference type="InterPro" id="IPR041522">
    <property type="entry name" value="CdaR_GGDEF"/>
</dbReference>
<accession>A0A974WCP2</accession>
<proteinExistence type="inferred from homology"/>
<name>A0A974WCP2_9NOCA</name>
<reference evidence="4 5" key="2">
    <citation type="journal article" date="2022" name="Arch. Microbiol.">
        <title>Rhodococcus pseudokoreensis sp. nov. isolated from the rhizosphere of young M26 apple rootstocks.</title>
        <authorList>
            <person name="Kampfer P."/>
            <person name="Glaeser S.P."/>
            <person name="Blom J."/>
            <person name="Wolf J."/>
            <person name="Benning S."/>
            <person name="Schloter M."/>
            <person name="Neumann-Schaal M."/>
        </authorList>
    </citation>
    <scope>NUCLEOTIDE SEQUENCE [LARGE SCALE GENOMIC DNA]</scope>
    <source>
        <strain evidence="4 5">R79</strain>
    </source>
</reference>
<protein>
    <submittedName>
        <fullName evidence="4">PucR family transcriptional regulator</fullName>
    </submittedName>
</protein>
<comment type="similarity">
    <text evidence="1">Belongs to the CdaR family.</text>
</comment>
<dbReference type="InterPro" id="IPR042070">
    <property type="entry name" value="PucR_C-HTH_sf"/>
</dbReference>
<feature type="domain" description="PucR C-terminal helix-turn-helix" evidence="2">
    <location>
        <begin position="325"/>
        <end position="381"/>
    </location>
</feature>
<evidence type="ECO:0000313" key="5">
    <source>
        <dbReference type="Proteomes" id="UP000662986"/>
    </source>
</evidence>
<dbReference type="Pfam" id="PF17853">
    <property type="entry name" value="GGDEF_2"/>
    <property type="match status" value="1"/>
</dbReference>
<organism evidence="4 5">
    <name type="scientific">Rhodococcus pseudokoreensis</name>
    <dbReference type="NCBI Taxonomy" id="2811421"/>
    <lineage>
        <taxon>Bacteria</taxon>
        <taxon>Bacillati</taxon>
        <taxon>Actinomycetota</taxon>
        <taxon>Actinomycetes</taxon>
        <taxon>Mycobacteriales</taxon>
        <taxon>Nocardiaceae</taxon>
        <taxon>Rhodococcus</taxon>
    </lineage>
</organism>
<dbReference type="InterPro" id="IPR025736">
    <property type="entry name" value="PucR_C-HTH_dom"/>
</dbReference>
<evidence type="ECO:0000259" key="2">
    <source>
        <dbReference type="Pfam" id="PF13556"/>
    </source>
</evidence>
<dbReference type="EMBL" id="CP070619">
    <property type="protein sequence ID" value="QSE95533.1"/>
    <property type="molecule type" value="Genomic_DNA"/>
</dbReference>
<evidence type="ECO:0000259" key="3">
    <source>
        <dbReference type="Pfam" id="PF17853"/>
    </source>
</evidence>
<feature type="domain" description="CdaR GGDEF-like" evidence="3">
    <location>
        <begin position="168"/>
        <end position="277"/>
    </location>
</feature>
<reference evidence="4 5" key="1">
    <citation type="journal article" date="2021" name="Microbiol. Resour. Announc.">
        <title>Complete Genome Sequences of Two Rhodococcus sp. Strains with Large and Linear Chromosomes, Isolated from Apple Rhizosphere.</title>
        <authorList>
            <person name="Benning S."/>
            <person name="Brugnone N."/>
            <person name="Siani R."/>
            <person name="Kublik S."/>
            <person name="Schloter M."/>
            <person name="Rad V."/>
        </authorList>
    </citation>
    <scope>NUCLEOTIDE SEQUENCE [LARGE SCALE GENOMIC DNA]</scope>
    <source>
        <strain evidence="4 5">R79</strain>
    </source>
</reference>
<dbReference type="InterPro" id="IPR051448">
    <property type="entry name" value="CdaR-like_regulators"/>
</dbReference>
<evidence type="ECO:0000256" key="1">
    <source>
        <dbReference type="ARBA" id="ARBA00006754"/>
    </source>
</evidence>
<gene>
    <name evidence="4" type="ORF">JWS13_24355</name>
</gene>